<evidence type="ECO:0000313" key="3">
    <source>
        <dbReference type="Proteomes" id="UP000249016"/>
    </source>
</evidence>
<keyword evidence="1" id="KW-0732">Signal</keyword>
<dbReference type="Proteomes" id="UP000249016">
    <property type="component" value="Unassembled WGS sequence"/>
</dbReference>
<evidence type="ECO:0000256" key="1">
    <source>
        <dbReference type="SAM" id="SignalP"/>
    </source>
</evidence>
<feature type="chain" id="PRO_5016248876" evidence="1">
    <location>
        <begin position="24"/>
        <end position="351"/>
    </location>
</feature>
<gene>
    <name evidence="2" type="ORF">HMF3257_00955</name>
</gene>
<dbReference type="InterPro" id="IPR025345">
    <property type="entry name" value="DUF4249"/>
</dbReference>
<dbReference type="EMBL" id="QLII01000001">
    <property type="protein sequence ID" value="RAI73359.1"/>
    <property type="molecule type" value="Genomic_DNA"/>
</dbReference>
<keyword evidence="3" id="KW-1185">Reference proteome</keyword>
<dbReference type="PROSITE" id="PS51257">
    <property type="entry name" value="PROKAR_LIPOPROTEIN"/>
    <property type="match status" value="1"/>
</dbReference>
<organism evidence="2 3">
    <name type="scientific">Spirosoma telluris</name>
    <dbReference type="NCBI Taxonomy" id="2183553"/>
    <lineage>
        <taxon>Bacteria</taxon>
        <taxon>Pseudomonadati</taxon>
        <taxon>Bacteroidota</taxon>
        <taxon>Cytophagia</taxon>
        <taxon>Cytophagales</taxon>
        <taxon>Cytophagaceae</taxon>
        <taxon>Spirosoma</taxon>
    </lineage>
</organism>
<dbReference type="RefSeq" id="WP_111340239.1">
    <property type="nucleotide sequence ID" value="NZ_QLII01000001.1"/>
</dbReference>
<name>A0A327NGF3_9BACT</name>
<dbReference type="AlphaFoldDB" id="A0A327NGF3"/>
<comment type="caution">
    <text evidence="2">The sequence shown here is derived from an EMBL/GenBank/DDBJ whole genome shotgun (WGS) entry which is preliminary data.</text>
</comment>
<reference evidence="2 3" key="1">
    <citation type="submission" date="2018-06" db="EMBL/GenBank/DDBJ databases">
        <title>Spirosoma sp. HMF3257 Genome sequencing and assembly.</title>
        <authorList>
            <person name="Kang H."/>
            <person name="Cha I."/>
            <person name="Kim H."/>
            <person name="Kang J."/>
            <person name="Joh K."/>
        </authorList>
    </citation>
    <scope>NUCLEOTIDE SEQUENCE [LARGE SCALE GENOMIC DNA]</scope>
    <source>
        <strain evidence="2 3">HMF3257</strain>
    </source>
</reference>
<evidence type="ECO:0000313" key="2">
    <source>
        <dbReference type="EMBL" id="RAI73359.1"/>
    </source>
</evidence>
<accession>A0A327NGF3</accession>
<dbReference type="OrthoDB" id="922982at2"/>
<feature type="signal peptide" evidence="1">
    <location>
        <begin position="1"/>
        <end position="23"/>
    </location>
</feature>
<sequence length="351" mass="39303">MRKKSKKVSVNLCVISVYLCVIALSACVDEVQLPIRQAKPRLVVDGLITDEAPPYPIKLTLSGAYSSGGGFPEELIINGAVVTITDNNDRTVQLEQDLLQPSYYWVREPSFQGKAGHRYTLKVVLPDGMVYVSNPELLAPVAPIEKVNAEYRRQNSIFGQPDLYGIFIDTRDPATLGDYYRWSTYSYVPRWTNVDPMHSACSVCSCWVPYFSELTNVLSDALINGNRISHRLVFNSPVYAIGKQYVEVRQYSLTRSAYQYWAHFEEQRSRTGSLFDPQPASIEGNVHQQADTTVLALGYFGASAVSKQRLIIPGDTIQYDKFLNRLNKAFIPPGSCPGNFPLSQLGPPTNW</sequence>
<dbReference type="Pfam" id="PF14054">
    <property type="entry name" value="DUF4249"/>
    <property type="match status" value="1"/>
</dbReference>
<protein>
    <submittedName>
        <fullName evidence="2">DUF4249 domain-containing protein</fullName>
    </submittedName>
</protein>
<proteinExistence type="predicted"/>